<keyword evidence="2" id="KW-1185">Reference proteome</keyword>
<name>A0ABY5EU41_9HYPH</name>
<accession>A0ABY5EU41</accession>
<reference evidence="1" key="1">
    <citation type="submission" date="2022-07" db="EMBL/GenBank/DDBJ databases">
        <title>First report of Bartonella spp. in marsupials in Brazil, with a description of Bartonella harrusi sp. nov. and new proposal for taxonomic reclassification of species of the genus Bartonella.</title>
        <authorList>
            <person name="Amaral R.B."/>
        </authorList>
    </citation>
    <scope>NUCLEOTIDE SEQUENCE</scope>
    <source>
        <strain evidence="1">117A</strain>
    </source>
</reference>
<protein>
    <submittedName>
        <fullName evidence="1">Uncharacterized protein</fullName>
    </submittedName>
</protein>
<evidence type="ECO:0000313" key="1">
    <source>
        <dbReference type="EMBL" id="UTO28003.1"/>
    </source>
</evidence>
<sequence length="59" mass="6960">MGDRVLAQMEGHEHHSKRQAVLSKFTGKIFRTRYASIIEKTIDQLLLPSLPKEKNRYYE</sequence>
<proteinExistence type="predicted"/>
<dbReference type="Proteomes" id="UP001059475">
    <property type="component" value="Chromosome"/>
</dbReference>
<dbReference type="RefSeq" id="WP_254769916.1">
    <property type="nucleotide sequence ID" value="NZ_CP101114.1"/>
</dbReference>
<organism evidence="1 2">
    <name type="scientific">Bartonella harrusi</name>
    <dbReference type="NCBI Taxonomy" id="2961895"/>
    <lineage>
        <taxon>Bacteria</taxon>
        <taxon>Pseudomonadati</taxon>
        <taxon>Pseudomonadota</taxon>
        <taxon>Alphaproteobacteria</taxon>
        <taxon>Hyphomicrobiales</taxon>
        <taxon>Bartonellaceae</taxon>
        <taxon>Bartonella</taxon>
    </lineage>
</organism>
<evidence type="ECO:0000313" key="2">
    <source>
        <dbReference type="Proteomes" id="UP001059475"/>
    </source>
</evidence>
<gene>
    <name evidence="1" type="ORF">NMK50_07200</name>
</gene>
<dbReference type="EMBL" id="CP101114">
    <property type="protein sequence ID" value="UTO28003.1"/>
    <property type="molecule type" value="Genomic_DNA"/>
</dbReference>